<dbReference type="PROSITE" id="PS51032">
    <property type="entry name" value="AP2_ERF"/>
    <property type="match status" value="2"/>
</dbReference>
<organism evidence="11 12">
    <name type="scientific">Nannochloropsis gaditana</name>
    <dbReference type="NCBI Taxonomy" id="72520"/>
    <lineage>
        <taxon>Eukaryota</taxon>
        <taxon>Sar</taxon>
        <taxon>Stramenopiles</taxon>
        <taxon>Ochrophyta</taxon>
        <taxon>Eustigmatophyceae</taxon>
        <taxon>Eustigmatales</taxon>
        <taxon>Monodopsidaceae</taxon>
        <taxon>Nannochloropsis</taxon>
    </lineage>
</organism>
<feature type="compositionally biased region" description="Polar residues" evidence="7">
    <location>
        <begin position="701"/>
        <end position="713"/>
    </location>
</feature>
<keyword evidence="12" id="KW-1185">Reference proteome</keyword>
<feature type="compositionally biased region" description="Low complexity" evidence="7">
    <location>
        <begin position="637"/>
        <end position="648"/>
    </location>
</feature>
<feature type="compositionally biased region" description="Low complexity" evidence="7">
    <location>
        <begin position="1108"/>
        <end position="1135"/>
    </location>
</feature>
<proteinExistence type="predicted"/>
<comment type="caution">
    <text evidence="11">The sequence shown here is derived from an EMBL/GenBank/DDBJ whole genome shotgun (WGS) entry which is preliminary data.</text>
</comment>
<feature type="compositionally biased region" description="Basic and acidic residues" evidence="7">
    <location>
        <begin position="1428"/>
        <end position="1482"/>
    </location>
</feature>
<keyword evidence="4" id="KW-0238">DNA-binding</keyword>
<dbReference type="GO" id="GO:0005524">
    <property type="term" value="F:ATP binding"/>
    <property type="evidence" value="ECO:0007669"/>
    <property type="project" value="InterPro"/>
</dbReference>
<dbReference type="GO" id="GO:0005634">
    <property type="term" value="C:nucleus"/>
    <property type="evidence" value="ECO:0007669"/>
    <property type="project" value="UniProtKB-SubCell"/>
</dbReference>
<evidence type="ECO:0000256" key="1">
    <source>
        <dbReference type="ARBA" id="ARBA00004123"/>
    </source>
</evidence>
<keyword evidence="2" id="KW-0378">Hydrolase</keyword>
<dbReference type="PROSITE" id="PS51194">
    <property type="entry name" value="HELICASE_CTER"/>
    <property type="match status" value="1"/>
</dbReference>
<feature type="region of interest" description="Disordered" evidence="7">
    <location>
        <begin position="1978"/>
        <end position="2018"/>
    </location>
</feature>
<evidence type="ECO:0000313" key="12">
    <source>
        <dbReference type="Proteomes" id="UP000019335"/>
    </source>
</evidence>
<evidence type="ECO:0000259" key="10">
    <source>
        <dbReference type="PROSITE" id="PS51194"/>
    </source>
</evidence>
<dbReference type="InterPro" id="IPR036955">
    <property type="entry name" value="AP2/ERF_dom_sf"/>
</dbReference>
<dbReference type="InterPro" id="IPR000330">
    <property type="entry name" value="SNF2_N"/>
</dbReference>
<evidence type="ECO:0000256" key="2">
    <source>
        <dbReference type="ARBA" id="ARBA00022801"/>
    </source>
</evidence>
<dbReference type="GO" id="GO:0003700">
    <property type="term" value="F:DNA-binding transcription factor activity"/>
    <property type="evidence" value="ECO:0007669"/>
    <property type="project" value="InterPro"/>
</dbReference>
<dbReference type="InterPro" id="IPR001650">
    <property type="entry name" value="Helicase_C-like"/>
</dbReference>
<dbReference type="SMART" id="SM00487">
    <property type="entry name" value="DEXDc"/>
    <property type="match status" value="1"/>
</dbReference>
<keyword evidence="5" id="KW-0804">Transcription</keyword>
<dbReference type="GO" id="GO:0016887">
    <property type="term" value="F:ATP hydrolysis activity"/>
    <property type="evidence" value="ECO:0007669"/>
    <property type="project" value="TreeGrafter"/>
</dbReference>
<feature type="compositionally biased region" description="Basic and acidic residues" evidence="7">
    <location>
        <begin position="1359"/>
        <end position="1372"/>
    </location>
</feature>
<feature type="region of interest" description="Disordered" evidence="7">
    <location>
        <begin position="1108"/>
        <end position="1174"/>
    </location>
</feature>
<dbReference type="Gene3D" id="3.40.50.10810">
    <property type="entry name" value="Tandem AAA-ATPase domain"/>
    <property type="match status" value="1"/>
</dbReference>
<accession>W7U0D9</accession>
<feature type="compositionally biased region" description="Polar residues" evidence="7">
    <location>
        <begin position="1140"/>
        <end position="1157"/>
    </location>
</feature>
<evidence type="ECO:0000256" key="6">
    <source>
        <dbReference type="ARBA" id="ARBA00023242"/>
    </source>
</evidence>
<reference evidence="11 12" key="1">
    <citation type="journal article" date="2014" name="Mol. Plant">
        <title>Chromosome Scale Genome Assembly and Transcriptome Profiling of Nannochloropsis gaditana in Nitrogen Depletion.</title>
        <authorList>
            <person name="Corteggiani Carpinelli E."/>
            <person name="Telatin A."/>
            <person name="Vitulo N."/>
            <person name="Forcato C."/>
            <person name="D'Angelo M."/>
            <person name="Schiavon R."/>
            <person name="Vezzi A."/>
            <person name="Giacometti G.M."/>
            <person name="Morosinotto T."/>
            <person name="Valle G."/>
        </authorList>
    </citation>
    <scope>NUCLEOTIDE SEQUENCE [LARGE SCALE GENOMIC DNA]</scope>
    <source>
        <strain evidence="11 12">B-31</strain>
    </source>
</reference>
<dbReference type="PANTHER" id="PTHR45623">
    <property type="entry name" value="CHROMODOMAIN-HELICASE-DNA-BINDING PROTEIN 3-RELATED-RELATED"/>
    <property type="match status" value="1"/>
</dbReference>
<feature type="domain" description="Helicase C-terminal" evidence="10">
    <location>
        <begin position="300"/>
        <end position="451"/>
    </location>
</feature>
<dbReference type="InterPro" id="IPR038718">
    <property type="entry name" value="SNF2-like_sf"/>
</dbReference>
<dbReference type="InterPro" id="IPR027417">
    <property type="entry name" value="P-loop_NTPase"/>
</dbReference>
<feature type="region of interest" description="Disordered" evidence="7">
    <location>
        <begin position="1323"/>
        <end position="1535"/>
    </location>
</feature>
<feature type="domain" description="AP2/ERF" evidence="8">
    <location>
        <begin position="1042"/>
        <end position="1098"/>
    </location>
</feature>
<dbReference type="PROSITE" id="PS51192">
    <property type="entry name" value="HELICASE_ATP_BIND_1"/>
    <property type="match status" value="1"/>
</dbReference>
<feature type="compositionally biased region" description="Basic and acidic residues" evidence="7">
    <location>
        <begin position="1498"/>
        <end position="1524"/>
    </location>
</feature>
<comment type="subcellular location">
    <subcellularLocation>
        <location evidence="1">Nucleus</location>
    </subcellularLocation>
</comment>
<dbReference type="GO" id="GO:0000785">
    <property type="term" value="C:chromatin"/>
    <property type="evidence" value="ECO:0007669"/>
    <property type="project" value="TreeGrafter"/>
</dbReference>
<dbReference type="InterPro" id="IPR001471">
    <property type="entry name" value="AP2/ERF_dom"/>
</dbReference>
<dbReference type="InterPro" id="IPR016177">
    <property type="entry name" value="DNA-bd_dom_sf"/>
</dbReference>
<dbReference type="Pfam" id="PF00271">
    <property type="entry name" value="Helicase_C"/>
    <property type="match status" value="1"/>
</dbReference>
<dbReference type="InterPro" id="IPR049730">
    <property type="entry name" value="SNF2/RAD54-like_C"/>
</dbReference>
<evidence type="ECO:0000259" key="8">
    <source>
        <dbReference type="PROSITE" id="PS51032"/>
    </source>
</evidence>
<keyword evidence="3" id="KW-0805">Transcription regulation</keyword>
<feature type="region of interest" description="Disordered" evidence="7">
    <location>
        <begin position="1599"/>
        <end position="1648"/>
    </location>
</feature>
<dbReference type="PANTHER" id="PTHR45623:SF11">
    <property type="entry name" value="KISMET, ISOFORM C"/>
    <property type="match status" value="1"/>
</dbReference>
<feature type="compositionally biased region" description="Basic and acidic residues" evidence="7">
    <location>
        <begin position="1334"/>
        <end position="1347"/>
    </location>
</feature>
<dbReference type="SMART" id="SM00490">
    <property type="entry name" value="HELICc"/>
    <property type="match status" value="1"/>
</dbReference>
<feature type="domain" description="Helicase ATP-binding" evidence="9">
    <location>
        <begin position="1"/>
        <end position="162"/>
    </location>
</feature>
<evidence type="ECO:0000256" key="5">
    <source>
        <dbReference type="ARBA" id="ARBA00023163"/>
    </source>
</evidence>
<dbReference type="GO" id="GO:0003677">
    <property type="term" value="F:DNA binding"/>
    <property type="evidence" value="ECO:0007669"/>
    <property type="project" value="UniProtKB-KW"/>
</dbReference>
<dbReference type="Gene3D" id="3.40.50.300">
    <property type="entry name" value="P-loop containing nucleotide triphosphate hydrolases"/>
    <property type="match status" value="1"/>
</dbReference>
<evidence type="ECO:0000256" key="3">
    <source>
        <dbReference type="ARBA" id="ARBA00023015"/>
    </source>
</evidence>
<name>W7U0D9_9STRA</name>
<feature type="compositionally biased region" description="Polar residues" evidence="7">
    <location>
        <begin position="2009"/>
        <end position="2018"/>
    </location>
</feature>
<feature type="compositionally biased region" description="Low complexity" evidence="7">
    <location>
        <begin position="1978"/>
        <end position="1998"/>
    </location>
</feature>
<dbReference type="SMART" id="SM00380">
    <property type="entry name" value="AP2"/>
    <property type="match status" value="2"/>
</dbReference>
<evidence type="ECO:0000313" key="11">
    <source>
        <dbReference type="EMBL" id="EWM26386.1"/>
    </source>
</evidence>
<dbReference type="CDD" id="cd18793">
    <property type="entry name" value="SF2_C_SNF"/>
    <property type="match status" value="1"/>
</dbReference>
<dbReference type="GO" id="GO:0140658">
    <property type="term" value="F:ATP-dependent chromatin remodeler activity"/>
    <property type="evidence" value="ECO:0007669"/>
    <property type="project" value="TreeGrafter"/>
</dbReference>
<evidence type="ECO:0000256" key="4">
    <source>
        <dbReference type="ARBA" id="ARBA00023125"/>
    </source>
</evidence>
<evidence type="ECO:0000259" key="9">
    <source>
        <dbReference type="PROSITE" id="PS51192"/>
    </source>
</evidence>
<sequence>MAFLTQLYRTQEGKNRGPFIIVAPLSLINQWQGEAGTWAPDLNVLVYHGNTDSRQVLRDYEFHFDEPYIRAEEAHYLKQRNILKFDILLTTYETVIKDIKILSRIMWKVLVVDEAHRLKNPASRLFVELRTLPREHCVLLTGTPLQNKTEELWALLNFADPVHFGDQAGFSREYGDLKDASQVENLHNMLKPFLLRRIKEDVEKSLPPKEETIVEVSLTPLQRKFYMAIYDRNTAFLFKESKASMAPSLMNVMMELRKCCNHAYLNRGVEERILSEIPLPQRTPENLHHQLVSCSGKMVLLDKLLPRLKKEGHKVLIFSQMVRVLDLVEDYMRYVGHSYERLDGTKKATERSAAVVRFNNPALNRFVMLLSTRAGGLGLNLTAADTVIIYDSDWNPHNDLQAQARAHRIGQTKAVKVYRLLTRKSYEIEMFHAASMKLGLDRAVLAHQRAEGEMEANSGAAGRIDGVGPSDSASSLLKPSKAQLGFSHMEVEHLLKRGAYDVFRGDDAEGQEFQEADIDQILKRQSHKVVYGNQDSLTKNLASSFSKASFVSVDNKKDIDLDDPDFWKKAIGLAEPAQDAIKATSGLATSAILGEGEKRKRKRNERFDPKTLAGLEESLEGYDSAFEGQSFEDDSGGEAASQSGSSEAQPRRRGRPRKGEIVRVRGRTRRRGKSEGNEATVGNGRFSVGPDGRVISGTGVDGSNASTSPTTQLRRAPKWGPHSRDRLIRALLEFGFGRWKRIRSESLASDVPLGEVESFCRSYVLQCGLCAGEGKRARQESKFVKDAIAAATKLAAQMKSGEIVIPEVLQDERFLSRLRQGMARKALVRLDLLLRLQTPIMNDAVRLAYMALSPKALTAKGLPDNLSEHPEQLVSRMPNFEDRFQNLGREEVAAHILLGEVRPSWTQVTPWWDLECDKHLLLGVYMHGFQNYNAIRDDPNLCFRRKMEAWLVDNPKGFMLETKPPPLASNAKEQSLSRDFTWSPLQIFLRLPRRLAQAKENESSEAGNGGDAGAKEEGETSEEAACREYFRAVTLPGKRVSGYRGVYAQPGSVHWVVQIQQLTGTQCVGYFASEKKAALAYDAAARRLYGPDADTNFTSEADASSVAASTASTTQLQPRASSSDPAASPLSPAAAVQGGEASSDSPPMIASSASMISVDSVDKEEEVLRRRPEVTKLPDHELPLSWHRSSRYRGVRAAGPKWTAQISYNGQNHHLGTFNSELEAALAYDALSRRYHVGQMAVLNFPDGPEEELNRIDALMEELTAKKLPGGWPQGGAEEAAAVAATTIALEQAKLEKVTGRNEKENRATEEEENAAIEEVVVSNEQKEGGQISRMEEEGVKSMKEEMPVEGTAEGATCDGDRVGKKEVKLEDVQSQGAEKEEESNDVRMKSSAEEETGAAAVKGALSDMKAEKPEGSAAGTAPVVPERAAENVSKEGLSVEKMEASECEKTFARPDGTKASASREADYGEEKPEKGIGERSKPAVIGRATPEVDGPEDEAKEKKDEEKVGENDLQETDKAREEASQDGSLAVGESMKKKVETAELDGTAVKATGDQALESMIKKFWPDGYKILSKLVTWLIDDPEARLSHSDLKLQTSGEGFRVDASGRPIKRRPSEEDERGFGGANTGDPIHKKMKPSPGSLRGSGAWSTEECRRLCNALLMSGAPLSSPPLPVTLFLATAGKLSESVLVGRTSPSAAHSVDQVIGHLPTFTWEDVRVRANLPNKAPEELQAFYVTQLLPLFQKLCTHREPLPEAGEGLSTIPDPTKGVLEHTAGSRSIAYTFMRRQQLIRAVRYILEKKPRRLVEYLGSAEGKAAGRSLPGWWQGTRHDVALMLGSWWKGLLCIDHIRRETKLGLCDAAIFAHLKKAVNEKATATDRPQPSEAELQDYSERALAAFPDRKTLEERLHRICIVIARNVPAGADLRTMGARAKSPSSDFSGGLTTVLPVPGHEKEGSEGKENGGVLNEGVETKIVRESPGGTTTLTSPTSVVTATPSPKGHEAMGAVGTSISSAPGEL</sequence>
<dbReference type="GO" id="GO:0042393">
    <property type="term" value="F:histone binding"/>
    <property type="evidence" value="ECO:0007669"/>
    <property type="project" value="TreeGrafter"/>
</dbReference>
<dbReference type="SUPFAM" id="SSF54171">
    <property type="entry name" value="DNA-binding domain"/>
    <property type="match status" value="2"/>
</dbReference>
<dbReference type="GO" id="GO:0003682">
    <property type="term" value="F:chromatin binding"/>
    <property type="evidence" value="ECO:0007669"/>
    <property type="project" value="TreeGrafter"/>
</dbReference>
<dbReference type="InterPro" id="IPR014001">
    <property type="entry name" value="Helicase_ATP-bd"/>
</dbReference>
<gene>
    <name evidence="11" type="ORF">Naga_100031g12</name>
</gene>
<feature type="region of interest" description="Disordered" evidence="7">
    <location>
        <begin position="627"/>
        <end position="720"/>
    </location>
</feature>
<dbReference type="Gene3D" id="1.10.10.60">
    <property type="entry name" value="Homeodomain-like"/>
    <property type="match status" value="1"/>
</dbReference>
<dbReference type="Proteomes" id="UP000019335">
    <property type="component" value="Chromosome 9"/>
</dbReference>
<protein>
    <submittedName>
        <fullName evidence="11">Myb domain-containing protein</fullName>
    </submittedName>
</protein>
<dbReference type="Pfam" id="PF00176">
    <property type="entry name" value="SNF2-rel_dom"/>
    <property type="match status" value="1"/>
</dbReference>
<dbReference type="OrthoDB" id="5857104at2759"/>
<dbReference type="SUPFAM" id="SSF52540">
    <property type="entry name" value="P-loop containing nucleoside triphosphate hydrolases"/>
    <property type="match status" value="2"/>
</dbReference>
<keyword evidence="6" id="KW-0539">Nucleus</keyword>
<feature type="region of interest" description="Disordered" evidence="7">
    <location>
        <begin position="999"/>
        <end position="1021"/>
    </location>
</feature>
<evidence type="ECO:0000256" key="7">
    <source>
        <dbReference type="SAM" id="MobiDB-lite"/>
    </source>
</evidence>
<feature type="domain" description="AP2/ERF" evidence="8">
    <location>
        <begin position="1191"/>
        <end position="1246"/>
    </location>
</feature>
<dbReference type="EMBL" id="AZIL01000687">
    <property type="protein sequence ID" value="EWM26386.1"/>
    <property type="molecule type" value="Genomic_DNA"/>
</dbReference>
<dbReference type="Gene3D" id="3.30.730.10">
    <property type="entry name" value="AP2/ERF domain"/>
    <property type="match status" value="2"/>
</dbReference>